<evidence type="ECO:0000256" key="1">
    <source>
        <dbReference type="SAM" id="MobiDB-lite"/>
    </source>
</evidence>
<gene>
    <name evidence="2" type="ORF">DILT_LOCUS2391</name>
</gene>
<feature type="compositionally biased region" description="Polar residues" evidence="1">
    <location>
        <begin position="163"/>
        <end position="187"/>
    </location>
</feature>
<feature type="region of interest" description="Disordered" evidence="1">
    <location>
        <begin position="290"/>
        <end position="315"/>
    </location>
</feature>
<organism evidence="2 3">
    <name type="scientific">Dibothriocephalus latus</name>
    <name type="common">Fish tapeworm</name>
    <name type="synonym">Diphyllobothrium latum</name>
    <dbReference type="NCBI Taxonomy" id="60516"/>
    <lineage>
        <taxon>Eukaryota</taxon>
        <taxon>Metazoa</taxon>
        <taxon>Spiralia</taxon>
        <taxon>Lophotrochozoa</taxon>
        <taxon>Platyhelminthes</taxon>
        <taxon>Cestoda</taxon>
        <taxon>Eucestoda</taxon>
        <taxon>Diphyllobothriidea</taxon>
        <taxon>Diphyllobothriidae</taxon>
        <taxon>Dibothriocephalus</taxon>
    </lineage>
</organism>
<accession>A0A3P6SC91</accession>
<dbReference type="OrthoDB" id="9806920at2759"/>
<feature type="compositionally biased region" description="Basic and acidic residues" evidence="1">
    <location>
        <begin position="188"/>
        <end position="204"/>
    </location>
</feature>
<dbReference type="EMBL" id="UYRU01042027">
    <property type="protein sequence ID" value="VDK72146.1"/>
    <property type="molecule type" value="Genomic_DNA"/>
</dbReference>
<reference evidence="2 3" key="1">
    <citation type="submission" date="2018-11" db="EMBL/GenBank/DDBJ databases">
        <authorList>
            <consortium name="Pathogen Informatics"/>
        </authorList>
    </citation>
    <scope>NUCLEOTIDE SEQUENCE [LARGE SCALE GENOMIC DNA]</scope>
</reference>
<keyword evidence="3" id="KW-1185">Reference proteome</keyword>
<evidence type="ECO:0000313" key="2">
    <source>
        <dbReference type="EMBL" id="VDK72146.1"/>
    </source>
</evidence>
<evidence type="ECO:0008006" key="4">
    <source>
        <dbReference type="Google" id="ProtNLM"/>
    </source>
</evidence>
<evidence type="ECO:0000313" key="3">
    <source>
        <dbReference type="Proteomes" id="UP000281553"/>
    </source>
</evidence>
<protein>
    <recommendedName>
        <fullName evidence="4">FH2 domain-containing protein</fullName>
    </recommendedName>
</protein>
<name>A0A3P6SC91_DIBLA</name>
<dbReference type="Proteomes" id="UP000281553">
    <property type="component" value="Unassembled WGS sequence"/>
</dbReference>
<dbReference type="AlphaFoldDB" id="A0A3P6SC91"/>
<feature type="compositionally biased region" description="Low complexity" evidence="1">
    <location>
        <begin position="100"/>
        <end position="118"/>
    </location>
</feature>
<feature type="compositionally biased region" description="Polar residues" evidence="1">
    <location>
        <begin position="306"/>
        <end position="315"/>
    </location>
</feature>
<proteinExistence type="predicted"/>
<sequence>MDADTVVAGTKHVAGIDELTSSDSLLIQLGGGGCANAQDVYEVGLSKGYGGCPSGNYNFSSTSPYDMFGKDYAASSSLSRSYGASRHGSGALAAFASSNSYGASSSRTRPGYTAPTSSAGGGSGSTSVANRYLRNVRKDSDVSAPRTKAEGNVSSPEFKVMTNRGTWTEDSGASEGRTWSISATTSQKVEHLPSKSRVQDHDSQTTDDIFLPSTKPPAKTPESPKRLNIGGRYARQREKKMEADRLRQQILEEEREERRLRQMLRKATWEKDEKRIREVDEEIQRLKQKKARREAEEKAAAAQKPHGQTTPVNNVYTLSPYTDFDEFMRIQLQSKSPKQAKSPRAKARYEWAYARYLDVDLPEEEEEEEEEVKEGSMTIVYKTKRAKELFDVMPAELQNIVVRAQSRPLRFSAVMDICIREKTVKELSKEEEHDFQGYKTAADLLENLGTDLIKVSLTSAALLLV</sequence>
<feature type="region of interest" description="Disordered" evidence="1">
    <location>
        <begin position="100"/>
        <end position="227"/>
    </location>
</feature>